<protein>
    <submittedName>
        <fullName evidence="1">Uncharacterized protein</fullName>
    </submittedName>
</protein>
<proteinExistence type="predicted"/>
<dbReference type="Proteomes" id="UP000194236">
    <property type="component" value="Unassembled WGS sequence"/>
</dbReference>
<evidence type="ECO:0000313" key="2">
    <source>
        <dbReference type="Proteomes" id="UP000194236"/>
    </source>
</evidence>
<gene>
    <name evidence="1" type="ORF">BLA29_014084</name>
</gene>
<name>A0A1Y3BMR0_EURMA</name>
<dbReference type="AlphaFoldDB" id="A0A1Y3BMR0"/>
<dbReference type="EMBL" id="MUJZ01014679">
    <property type="protein sequence ID" value="OTF81228.1"/>
    <property type="molecule type" value="Genomic_DNA"/>
</dbReference>
<comment type="caution">
    <text evidence="1">The sequence shown here is derived from an EMBL/GenBank/DDBJ whole genome shotgun (WGS) entry which is preliminary data.</text>
</comment>
<sequence length="66" mass="7863">MSTNDNYDDDDECVNYKSADEFYNDGTQIYFIMEKEEHTLLHCDVSRHSQADTDIQARNFFPKYID</sequence>
<evidence type="ECO:0000313" key="1">
    <source>
        <dbReference type="EMBL" id="OTF81228.1"/>
    </source>
</evidence>
<reference evidence="1 2" key="1">
    <citation type="submission" date="2017-03" db="EMBL/GenBank/DDBJ databases">
        <title>Genome Survey of Euroglyphus maynei.</title>
        <authorList>
            <person name="Arlian L.G."/>
            <person name="Morgan M.S."/>
            <person name="Rider S.D."/>
        </authorList>
    </citation>
    <scope>NUCLEOTIDE SEQUENCE [LARGE SCALE GENOMIC DNA]</scope>
    <source>
        <strain evidence="1">Arlian Lab</strain>
        <tissue evidence="1">Whole body</tissue>
    </source>
</reference>
<keyword evidence="2" id="KW-1185">Reference proteome</keyword>
<organism evidence="1 2">
    <name type="scientific">Euroglyphus maynei</name>
    <name type="common">Mayne's house dust mite</name>
    <dbReference type="NCBI Taxonomy" id="6958"/>
    <lineage>
        <taxon>Eukaryota</taxon>
        <taxon>Metazoa</taxon>
        <taxon>Ecdysozoa</taxon>
        <taxon>Arthropoda</taxon>
        <taxon>Chelicerata</taxon>
        <taxon>Arachnida</taxon>
        <taxon>Acari</taxon>
        <taxon>Acariformes</taxon>
        <taxon>Sarcoptiformes</taxon>
        <taxon>Astigmata</taxon>
        <taxon>Psoroptidia</taxon>
        <taxon>Analgoidea</taxon>
        <taxon>Pyroglyphidae</taxon>
        <taxon>Pyroglyphinae</taxon>
        <taxon>Euroglyphus</taxon>
    </lineage>
</organism>
<accession>A0A1Y3BMR0</accession>